<feature type="chain" id="PRO_5025621915" description="Secreted protein" evidence="2">
    <location>
        <begin position="20"/>
        <end position="128"/>
    </location>
</feature>
<reference evidence="3" key="1">
    <citation type="journal article" date="2020" name="Stud. Mycol.">
        <title>101 Dothideomycetes genomes: a test case for predicting lifestyles and emergence of pathogens.</title>
        <authorList>
            <person name="Haridas S."/>
            <person name="Albert R."/>
            <person name="Binder M."/>
            <person name="Bloem J."/>
            <person name="Labutti K."/>
            <person name="Salamov A."/>
            <person name="Andreopoulos B."/>
            <person name="Baker S."/>
            <person name="Barry K."/>
            <person name="Bills G."/>
            <person name="Bluhm B."/>
            <person name="Cannon C."/>
            <person name="Castanera R."/>
            <person name="Culley D."/>
            <person name="Daum C."/>
            <person name="Ezra D."/>
            <person name="Gonzalez J."/>
            <person name="Henrissat B."/>
            <person name="Kuo A."/>
            <person name="Liang C."/>
            <person name="Lipzen A."/>
            <person name="Lutzoni F."/>
            <person name="Magnuson J."/>
            <person name="Mondo S."/>
            <person name="Nolan M."/>
            <person name="Ohm R."/>
            <person name="Pangilinan J."/>
            <person name="Park H.-J."/>
            <person name="Ramirez L."/>
            <person name="Alfaro M."/>
            <person name="Sun H."/>
            <person name="Tritt A."/>
            <person name="Yoshinaga Y."/>
            <person name="Zwiers L.-H."/>
            <person name="Turgeon B."/>
            <person name="Goodwin S."/>
            <person name="Spatafora J."/>
            <person name="Crous P."/>
            <person name="Grigoriev I."/>
        </authorList>
    </citation>
    <scope>NUCLEOTIDE SEQUENCE</scope>
    <source>
        <strain evidence="3">CBS 119925</strain>
    </source>
</reference>
<name>A0A6A6V917_9PLEO</name>
<evidence type="ECO:0008006" key="5">
    <source>
        <dbReference type="Google" id="ProtNLM"/>
    </source>
</evidence>
<keyword evidence="4" id="KW-1185">Reference proteome</keyword>
<accession>A0A6A6V917</accession>
<feature type="region of interest" description="Disordered" evidence="1">
    <location>
        <begin position="28"/>
        <end position="54"/>
    </location>
</feature>
<evidence type="ECO:0000313" key="3">
    <source>
        <dbReference type="EMBL" id="KAF2747118.1"/>
    </source>
</evidence>
<keyword evidence="2" id="KW-0732">Signal</keyword>
<feature type="compositionally biased region" description="Basic and acidic residues" evidence="1">
    <location>
        <begin position="38"/>
        <end position="54"/>
    </location>
</feature>
<proteinExistence type="predicted"/>
<evidence type="ECO:0000256" key="2">
    <source>
        <dbReference type="SAM" id="SignalP"/>
    </source>
</evidence>
<dbReference type="Proteomes" id="UP000799440">
    <property type="component" value="Unassembled WGS sequence"/>
</dbReference>
<evidence type="ECO:0000313" key="4">
    <source>
        <dbReference type="Proteomes" id="UP000799440"/>
    </source>
</evidence>
<dbReference type="EMBL" id="MU006574">
    <property type="protein sequence ID" value="KAF2747118.1"/>
    <property type="molecule type" value="Genomic_DNA"/>
</dbReference>
<organism evidence="3 4">
    <name type="scientific">Sporormia fimetaria CBS 119925</name>
    <dbReference type="NCBI Taxonomy" id="1340428"/>
    <lineage>
        <taxon>Eukaryota</taxon>
        <taxon>Fungi</taxon>
        <taxon>Dikarya</taxon>
        <taxon>Ascomycota</taxon>
        <taxon>Pezizomycotina</taxon>
        <taxon>Dothideomycetes</taxon>
        <taxon>Pleosporomycetidae</taxon>
        <taxon>Pleosporales</taxon>
        <taxon>Sporormiaceae</taxon>
        <taxon>Sporormia</taxon>
    </lineage>
</organism>
<evidence type="ECO:0000256" key="1">
    <source>
        <dbReference type="SAM" id="MobiDB-lite"/>
    </source>
</evidence>
<protein>
    <recommendedName>
        <fullName evidence="5">Secreted protein</fullName>
    </recommendedName>
</protein>
<gene>
    <name evidence="3" type="ORF">M011DRAFT_63083</name>
</gene>
<sequence>MVGWRVASLWCCFVGQVHRLAQAPHVLQRPGDGPSMGGKDREGSVRRCLGEKGESRRDERLRIWVEKVDGRIESVDVMAFVELGASSPHPGRPTCWRKGPRERQTRVPPFPADAGWAAGGVPGCSLSC</sequence>
<feature type="region of interest" description="Disordered" evidence="1">
    <location>
        <begin position="88"/>
        <end position="108"/>
    </location>
</feature>
<feature type="signal peptide" evidence="2">
    <location>
        <begin position="1"/>
        <end position="19"/>
    </location>
</feature>
<dbReference type="AlphaFoldDB" id="A0A6A6V917"/>